<dbReference type="RefSeq" id="WP_193584812.1">
    <property type="nucleotide sequence ID" value="NZ_CP065748.1"/>
</dbReference>
<dbReference type="Pfam" id="PF13511">
    <property type="entry name" value="DUF4124"/>
    <property type="match status" value="1"/>
</dbReference>
<dbReference type="AlphaFoldDB" id="A0A7T2YWZ4"/>
<reference evidence="3 4" key="1">
    <citation type="submission" date="2020-12" db="EMBL/GenBank/DDBJ databases">
        <title>FDA dAtabase for Regulatory Grade micrObial Sequences (FDA-ARGOS): Supporting development and validation of Infectious Disease Dx tests.</title>
        <authorList>
            <person name="Sproer C."/>
            <person name="Gronow S."/>
            <person name="Severitt S."/>
            <person name="Schroder I."/>
            <person name="Tallon L."/>
            <person name="Sadzewicz L."/>
            <person name="Zhao X."/>
            <person name="Boylan J."/>
            <person name="Ott S."/>
            <person name="Bowen H."/>
            <person name="Vavikolanu K."/>
            <person name="Mehta A."/>
            <person name="Aluvathingal J."/>
            <person name="Nadendla S."/>
            <person name="Lowell S."/>
            <person name="Myers T."/>
            <person name="Yan Y."/>
            <person name="Sichtig H."/>
        </authorList>
    </citation>
    <scope>NUCLEOTIDE SEQUENCE [LARGE SCALE GENOMIC DNA]</scope>
    <source>
        <strain evidence="3 4">FDAARGOS_890</strain>
    </source>
</reference>
<dbReference type="Proteomes" id="UP000595064">
    <property type="component" value="Chromosome"/>
</dbReference>
<evidence type="ECO:0000256" key="1">
    <source>
        <dbReference type="SAM" id="SignalP"/>
    </source>
</evidence>
<dbReference type="InterPro" id="IPR025392">
    <property type="entry name" value="DUF4124"/>
</dbReference>
<dbReference type="KEGG" id="dla:I6G47_09680"/>
<evidence type="ECO:0000259" key="2">
    <source>
        <dbReference type="Pfam" id="PF13511"/>
    </source>
</evidence>
<keyword evidence="1" id="KW-0732">Signal</keyword>
<name>A0A7T2YWZ4_9BURK</name>
<organism evidence="3 4">
    <name type="scientific">Delftia lacustris</name>
    <dbReference type="NCBI Taxonomy" id="558537"/>
    <lineage>
        <taxon>Bacteria</taxon>
        <taxon>Pseudomonadati</taxon>
        <taxon>Pseudomonadota</taxon>
        <taxon>Betaproteobacteria</taxon>
        <taxon>Burkholderiales</taxon>
        <taxon>Comamonadaceae</taxon>
        <taxon>Delftia</taxon>
    </lineage>
</organism>
<feature type="signal peptide" evidence="1">
    <location>
        <begin position="1"/>
        <end position="17"/>
    </location>
</feature>
<accession>A0A7T2YWZ4</accession>
<proteinExistence type="predicted"/>
<gene>
    <name evidence="3" type="ORF">I6G47_09680</name>
</gene>
<keyword evidence="4" id="KW-1185">Reference proteome</keyword>
<dbReference type="EMBL" id="CP065748">
    <property type="protein sequence ID" value="QPS83309.1"/>
    <property type="molecule type" value="Genomic_DNA"/>
</dbReference>
<evidence type="ECO:0000313" key="4">
    <source>
        <dbReference type="Proteomes" id="UP000595064"/>
    </source>
</evidence>
<sequence length="184" mass="19680">MLAAVIAACACSSPAWAVFKCQDANGRFSFQETPCASGSKGGEIDVKPAAGHAVKPAVVTVPSPSSDGTAAAPAAKQMSEADRLNAQAATIRKRNRLADLKNRYLPDAYAKIDYAKNHCDQHMAYLSRRKGSANNNLAGATLENSISGEMQAVATQCDSEQRRLNTELDRLLAERRDLENTLAK</sequence>
<protein>
    <submittedName>
        <fullName evidence="3">DUF4124 domain-containing protein</fullName>
    </submittedName>
</protein>
<evidence type="ECO:0000313" key="3">
    <source>
        <dbReference type="EMBL" id="QPS83309.1"/>
    </source>
</evidence>
<feature type="chain" id="PRO_5032375762" evidence="1">
    <location>
        <begin position="18"/>
        <end position="184"/>
    </location>
</feature>
<feature type="domain" description="DUF4124" evidence="2">
    <location>
        <begin position="7"/>
        <end position="49"/>
    </location>
</feature>